<dbReference type="InterPro" id="IPR023796">
    <property type="entry name" value="Serpin_dom"/>
</dbReference>
<dbReference type="GO" id="GO:0005615">
    <property type="term" value="C:extracellular space"/>
    <property type="evidence" value="ECO:0007669"/>
    <property type="project" value="InterPro"/>
</dbReference>
<dbReference type="InterPro" id="IPR042178">
    <property type="entry name" value="Serpin_sf_1"/>
</dbReference>
<dbReference type="InterPro" id="IPR042185">
    <property type="entry name" value="Serpin_sf_2"/>
</dbReference>
<feature type="domain" description="Serpin" evidence="3">
    <location>
        <begin position="31"/>
        <end position="393"/>
    </location>
</feature>
<protein>
    <recommendedName>
        <fullName evidence="3">Serpin domain-containing protein</fullName>
    </recommendedName>
</protein>
<dbReference type="Gene3D" id="3.30.497.10">
    <property type="entry name" value="Antithrombin, subunit I, domain 2"/>
    <property type="match status" value="2"/>
</dbReference>
<sequence length="716" mass="82502">MDIWSVALPESMGIEKRSRMELCTRMTKRLLLKEVEKGNYKNLVLSPLSIDVVLNMVAAGSKGRTLEKLLGWLGSKDMEEIKSQSLQMMAVAGGNQYLEKGEEEPVLCLVNGAWFDQRFPPKPSYKEDVLKGIYGCEAKTVDFVTWGDEVVDEINSWAEAASRGLIKKFLPRGSLSPETVLILANGLYFKGNWEHDFNFDANRTKNRPFYLLNGDIVFVPFMTSRNQYRRCRSFEGFKVLKIPYQSKSKQFSMYFFLPDEREGLQNLLEKLISDSGFSYVYHCLGHTRLDKFWIPKFKFSYDFDVSLTMKEMGMSFPFMENSEDFAEMVEIHKNLPFTGSQMIQKAFIEVDEKGTVATAITAFRCFSKCAKGKRPESTSFVADHPFIFMIMEERSSRSGDQYLEKGEEEPVLCLVNGAWFDQRFTPKPSYKEDVLKGIYGVEAKTVDFMTRGEEAEDEINLWAEAASRGLIKKILPRGSLSREMVLILANGLYFKGKWEHNLKFDADLTENRPFYLLNGDTVSVPFMTSRKSYRRSRSFDGFQVLHIPYQSKSKRFSMYFFLPDERDGLQNLLEKLISDSGYSHEYYRLSNRKLDEFWIPKFKFSYDFDISLTMKEMGMSFPFMENPEDFAEMVEIPKNLPFIGSKMIQKAFIEVDEKGTVASAITRHGPTAGCSMYHRPENTSFVADHPFMFMIIEERSRLVIFTGAVLDPSKGK</sequence>
<dbReference type="InterPro" id="IPR000215">
    <property type="entry name" value="Serpin_fam"/>
</dbReference>
<comment type="caution">
    <text evidence="4">The sequence shown here is derived from an EMBL/GenBank/DDBJ whole genome shotgun (WGS) entry which is preliminary data.</text>
</comment>
<name>A0AAV6IT41_9ERIC</name>
<evidence type="ECO:0000256" key="2">
    <source>
        <dbReference type="RuleBase" id="RU000411"/>
    </source>
</evidence>
<dbReference type="SMART" id="SM00093">
    <property type="entry name" value="SERPIN"/>
    <property type="match status" value="2"/>
</dbReference>
<proteinExistence type="inferred from homology"/>
<dbReference type="Gene3D" id="2.30.39.10">
    <property type="entry name" value="Alpha-1-antitrypsin, domain 1"/>
    <property type="match status" value="2"/>
</dbReference>
<dbReference type="PANTHER" id="PTHR11461">
    <property type="entry name" value="SERINE PROTEASE INHIBITOR, SERPIN"/>
    <property type="match status" value="1"/>
</dbReference>
<dbReference type="AlphaFoldDB" id="A0AAV6IT41"/>
<dbReference type="InterPro" id="IPR036186">
    <property type="entry name" value="Serpin_sf"/>
</dbReference>
<evidence type="ECO:0000259" key="3">
    <source>
        <dbReference type="SMART" id="SM00093"/>
    </source>
</evidence>
<feature type="domain" description="Serpin" evidence="3">
    <location>
        <begin position="394"/>
        <end position="712"/>
    </location>
</feature>
<evidence type="ECO:0000256" key="1">
    <source>
        <dbReference type="ARBA" id="ARBA00009500"/>
    </source>
</evidence>
<dbReference type="Pfam" id="PF00079">
    <property type="entry name" value="Serpin"/>
    <property type="match status" value="2"/>
</dbReference>
<dbReference type="PANTHER" id="PTHR11461:SF211">
    <property type="entry name" value="GH10112P-RELATED"/>
    <property type="match status" value="1"/>
</dbReference>
<accession>A0AAV6IT41</accession>
<comment type="similarity">
    <text evidence="1 2">Belongs to the serpin family.</text>
</comment>
<evidence type="ECO:0000313" key="5">
    <source>
        <dbReference type="Proteomes" id="UP000823749"/>
    </source>
</evidence>
<organism evidence="4 5">
    <name type="scientific">Rhododendron griersonianum</name>
    <dbReference type="NCBI Taxonomy" id="479676"/>
    <lineage>
        <taxon>Eukaryota</taxon>
        <taxon>Viridiplantae</taxon>
        <taxon>Streptophyta</taxon>
        <taxon>Embryophyta</taxon>
        <taxon>Tracheophyta</taxon>
        <taxon>Spermatophyta</taxon>
        <taxon>Magnoliopsida</taxon>
        <taxon>eudicotyledons</taxon>
        <taxon>Gunneridae</taxon>
        <taxon>Pentapetalae</taxon>
        <taxon>asterids</taxon>
        <taxon>Ericales</taxon>
        <taxon>Ericaceae</taxon>
        <taxon>Ericoideae</taxon>
        <taxon>Rhodoreae</taxon>
        <taxon>Rhododendron</taxon>
    </lineage>
</organism>
<gene>
    <name evidence="4" type="ORF">RHGRI_025559</name>
</gene>
<dbReference type="CDD" id="cd02043">
    <property type="entry name" value="serpinP_plants"/>
    <property type="match status" value="1"/>
</dbReference>
<dbReference type="GO" id="GO:0004867">
    <property type="term" value="F:serine-type endopeptidase inhibitor activity"/>
    <property type="evidence" value="ECO:0007669"/>
    <property type="project" value="InterPro"/>
</dbReference>
<dbReference type="Proteomes" id="UP000823749">
    <property type="component" value="Chromosome 9"/>
</dbReference>
<keyword evidence="5" id="KW-1185">Reference proteome</keyword>
<dbReference type="PROSITE" id="PS00284">
    <property type="entry name" value="SERPIN"/>
    <property type="match status" value="1"/>
</dbReference>
<dbReference type="EMBL" id="JACTNZ010000009">
    <property type="protein sequence ID" value="KAG5530634.1"/>
    <property type="molecule type" value="Genomic_DNA"/>
</dbReference>
<evidence type="ECO:0000313" key="4">
    <source>
        <dbReference type="EMBL" id="KAG5530634.1"/>
    </source>
</evidence>
<reference evidence="4" key="1">
    <citation type="submission" date="2020-08" db="EMBL/GenBank/DDBJ databases">
        <title>Plant Genome Project.</title>
        <authorList>
            <person name="Zhang R.-G."/>
        </authorList>
    </citation>
    <scope>NUCLEOTIDE SEQUENCE</scope>
    <source>
        <strain evidence="4">WSP0</strain>
        <tissue evidence="4">Leaf</tissue>
    </source>
</reference>
<dbReference type="SUPFAM" id="SSF56574">
    <property type="entry name" value="Serpins"/>
    <property type="match status" value="2"/>
</dbReference>
<dbReference type="InterPro" id="IPR023795">
    <property type="entry name" value="Serpin_CS"/>
</dbReference>